<reference evidence="1 2" key="1">
    <citation type="submission" date="2015-05" db="EMBL/GenBank/DDBJ databases">
        <title>Critical biogeochemical functions in the subsurface are associated with bacteria from new phyla and little studied lineages.</title>
        <authorList>
            <person name="Hug L.A."/>
            <person name="Thomas B.C."/>
            <person name="Sharon I."/>
            <person name="Brown C.T."/>
            <person name="Sharma R."/>
            <person name="Hettich R.L."/>
            <person name="Wilkins M.J."/>
            <person name="Williams K.H."/>
            <person name="Singh A."/>
            <person name="Banfield J.F."/>
        </authorList>
    </citation>
    <scope>NUCLEOTIDE SEQUENCE [LARGE SCALE GENOMIC DNA]</scope>
    <source>
        <strain evidence="1">CSP1-7</strain>
    </source>
</reference>
<accession>A0A0T5ZY96</accession>
<evidence type="ECO:0000313" key="1">
    <source>
        <dbReference type="EMBL" id="KRT67755.1"/>
    </source>
</evidence>
<evidence type="ECO:0000313" key="2">
    <source>
        <dbReference type="Proteomes" id="UP000051297"/>
    </source>
</evidence>
<gene>
    <name evidence="1" type="ORF">XU08_C0001G0165</name>
</gene>
<dbReference type="STRING" id="1576480.XU08_C0001G0165"/>
<proteinExistence type="predicted"/>
<dbReference type="Proteomes" id="UP000051297">
    <property type="component" value="Unassembled WGS sequence"/>
</dbReference>
<organism evidence="1 2">
    <name type="scientific">candidate division WWE3 bacterium CSP1-7</name>
    <dbReference type="NCBI Taxonomy" id="1576480"/>
    <lineage>
        <taxon>Bacteria</taxon>
        <taxon>Katanobacteria</taxon>
    </lineage>
</organism>
<sequence>MDDGVPMSAQTPTEYTIGKIDAGDTDPWFIDDFTVEHLTGGAVKTASWDRTATNTGVVRVLCDNSGGTPLDTGDIGDDVSLGTNDGTLLDIRGSGTTTYLWIRPDTSAAGDDWDDSGTITAAGSSNTATWTSVADGETLWSNIYSIGTLEDESITHLYVIQDSAKMISSVQPTTNYDWWIDGHIDILVKVREVSGYIDEGFVTVFARHYTKNYDNYIVDLSNGGRNPIPLSTGEDLNNTTGYWNIALSGASGAFTAGNYLYVGATYPTATKKAVLTAVNGTTDCDYYLIGTLSNFANLDTVKEYDPVAGADTGESATSAAPSASGPAALAGVSITHGGATLNDGGAYDINEDGTPENYSIIIDCSDELLADVYEWTKWLTRRGEITQDANTDGMDGEQYIGSDYKIQYTSTAPGALTEGAEVTGATSGAKGTVVQVNETDKIVILRNSRGTFGPASDPDEDVTDGTNTISTNTFTRITPIKSAPLGTFAGVTWFCAPGVVLINVPGADANNYQLTDDDGNVVTAPDKITIKVTNTKEGDKIGVFRIVPATGEIDKDDYTPTAAQAPGETTLDLTAPIAKDEPGKVSPGAVLRLVDADAQLEYRIRYTSWSNGPNGAFVLSATSGTATGGDTDTLTDSGATFTSTAKVGDLIRNTTEAVIAYVLAVVSDTELTTTPVTSWSGDGYQLNGLPITTAAADRVYIPVLDVYEAGADGFEQNIVTYDIDNRATSAVRVRARHADLPENDGIIPYDASGTIDSTGLSNNIIRTPDTIFTP</sequence>
<dbReference type="EMBL" id="LDXK01000001">
    <property type="protein sequence ID" value="KRT67755.1"/>
    <property type="molecule type" value="Genomic_DNA"/>
</dbReference>
<dbReference type="AlphaFoldDB" id="A0A0T5ZY96"/>
<comment type="caution">
    <text evidence="1">The sequence shown here is derived from an EMBL/GenBank/DDBJ whole genome shotgun (WGS) entry which is preliminary data.</text>
</comment>
<protein>
    <submittedName>
        <fullName evidence="1">Uncharacterized protein</fullName>
    </submittedName>
</protein>
<name>A0A0T5ZY96_UNCKA</name>
<dbReference type="PATRIC" id="fig|1576480.3.peg.165"/>